<evidence type="ECO:0000259" key="1">
    <source>
        <dbReference type="PROSITE" id="PS50801"/>
    </source>
</evidence>
<comment type="caution">
    <text evidence="2">The sequence shown here is derived from an EMBL/GenBank/DDBJ whole genome shotgun (WGS) entry which is preliminary data.</text>
</comment>
<organism evidence="2 3">
    <name type="scientific">Novipirellula artificiosorum</name>
    <dbReference type="NCBI Taxonomy" id="2528016"/>
    <lineage>
        <taxon>Bacteria</taxon>
        <taxon>Pseudomonadati</taxon>
        <taxon>Planctomycetota</taxon>
        <taxon>Planctomycetia</taxon>
        <taxon>Pirellulales</taxon>
        <taxon>Pirellulaceae</taxon>
        <taxon>Novipirellula</taxon>
    </lineage>
</organism>
<feature type="domain" description="STAS" evidence="1">
    <location>
        <begin position="30"/>
        <end position="123"/>
    </location>
</feature>
<proteinExistence type="predicted"/>
<accession>A0A5C6DUV8</accession>
<keyword evidence="3" id="KW-1185">Reference proteome</keyword>
<reference evidence="2 3" key="1">
    <citation type="submission" date="2019-02" db="EMBL/GenBank/DDBJ databases">
        <title>Deep-cultivation of Planctomycetes and their phenomic and genomic characterization uncovers novel biology.</title>
        <authorList>
            <person name="Wiegand S."/>
            <person name="Jogler M."/>
            <person name="Boedeker C."/>
            <person name="Pinto D."/>
            <person name="Vollmers J."/>
            <person name="Rivas-Marin E."/>
            <person name="Kohn T."/>
            <person name="Peeters S.H."/>
            <person name="Heuer A."/>
            <person name="Rast P."/>
            <person name="Oberbeckmann S."/>
            <person name="Bunk B."/>
            <person name="Jeske O."/>
            <person name="Meyerdierks A."/>
            <person name="Storesund J.E."/>
            <person name="Kallscheuer N."/>
            <person name="Luecker S."/>
            <person name="Lage O.M."/>
            <person name="Pohl T."/>
            <person name="Merkel B.J."/>
            <person name="Hornburger P."/>
            <person name="Mueller R.-W."/>
            <person name="Bruemmer F."/>
            <person name="Labrenz M."/>
            <person name="Spormann A.M."/>
            <person name="Op Den Camp H."/>
            <person name="Overmann J."/>
            <person name="Amann R."/>
            <person name="Jetten M.S.M."/>
            <person name="Mascher T."/>
            <person name="Medema M.H."/>
            <person name="Devos D.P."/>
            <person name="Kaster A.-K."/>
            <person name="Ovreas L."/>
            <person name="Rohde M."/>
            <person name="Galperin M.Y."/>
            <person name="Jogler C."/>
        </authorList>
    </citation>
    <scope>NUCLEOTIDE SEQUENCE [LARGE SCALE GENOMIC DNA]</scope>
    <source>
        <strain evidence="2 3">Poly41</strain>
    </source>
</reference>
<dbReference type="CDD" id="cd07043">
    <property type="entry name" value="STAS_anti-anti-sigma_factors"/>
    <property type="match status" value="1"/>
</dbReference>
<dbReference type="Gene3D" id="3.30.750.24">
    <property type="entry name" value="STAS domain"/>
    <property type="match status" value="1"/>
</dbReference>
<dbReference type="EMBL" id="SJPV01000002">
    <property type="protein sequence ID" value="TWU40432.1"/>
    <property type="molecule type" value="Genomic_DNA"/>
</dbReference>
<gene>
    <name evidence="2" type="ORF">Poly41_12640</name>
</gene>
<name>A0A5C6DUV8_9BACT</name>
<dbReference type="PROSITE" id="PS50801">
    <property type="entry name" value="STAS"/>
    <property type="match status" value="1"/>
</dbReference>
<evidence type="ECO:0000313" key="3">
    <source>
        <dbReference type="Proteomes" id="UP000319143"/>
    </source>
</evidence>
<evidence type="ECO:0000313" key="2">
    <source>
        <dbReference type="EMBL" id="TWU40432.1"/>
    </source>
</evidence>
<dbReference type="SUPFAM" id="SSF52091">
    <property type="entry name" value="SpoIIaa-like"/>
    <property type="match status" value="1"/>
</dbReference>
<dbReference type="Proteomes" id="UP000319143">
    <property type="component" value="Unassembled WGS sequence"/>
</dbReference>
<dbReference type="InterPro" id="IPR036513">
    <property type="entry name" value="STAS_dom_sf"/>
</dbReference>
<protein>
    <submittedName>
        <fullName evidence="2">STAS domain protein</fullName>
    </submittedName>
</protein>
<dbReference type="InterPro" id="IPR002645">
    <property type="entry name" value="STAS_dom"/>
</dbReference>
<sequence>MADLKAIRTSDRKPGQTVSCSAQQLNGVTTAGQFSRHVSQWIESQVAPEPQRSGEPKQVGKPALTLNLDLAEVSWVSSVGLNELIEINLHAKKSGVRLVLTNVQSVVREVFMLTRLERMFEVI</sequence>
<dbReference type="Pfam" id="PF01740">
    <property type="entry name" value="STAS"/>
    <property type="match status" value="1"/>
</dbReference>
<dbReference type="AlphaFoldDB" id="A0A5C6DUV8"/>
<dbReference type="OrthoDB" id="270820at2"/>